<dbReference type="KEGG" id="lby:Lbys_1051"/>
<dbReference type="eggNOG" id="ENOG5033NNK">
    <property type="taxonomic scope" value="Bacteria"/>
</dbReference>
<reference evidence="2 3" key="2">
    <citation type="journal article" date="2011" name="Stand. Genomic Sci.">
        <title>Complete genome sequence of Leadbetterella byssophila type strain (4M15).</title>
        <authorList>
            <person name="Abt B."/>
            <person name="Teshima H."/>
            <person name="Lucas S."/>
            <person name="Lapidus A."/>
            <person name="Del Rio T.G."/>
            <person name="Nolan M."/>
            <person name="Tice H."/>
            <person name="Cheng J.F."/>
            <person name="Pitluck S."/>
            <person name="Liolios K."/>
            <person name="Pagani I."/>
            <person name="Ivanova N."/>
            <person name="Mavromatis K."/>
            <person name="Pati A."/>
            <person name="Tapia R."/>
            <person name="Han C."/>
            <person name="Goodwin L."/>
            <person name="Chen A."/>
            <person name="Palaniappan K."/>
            <person name="Land M."/>
            <person name="Hauser L."/>
            <person name="Chang Y.J."/>
            <person name="Jeffries C.D."/>
            <person name="Rohde M."/>
            <person name="Goker M."/>
            <person name="Tindall B.J."/>
            <person name="Detter J.C."/>
            <person name="Woyke T."/>
            <person name="Bristow J."/>
            <person name="Eisen J.A."/>
            <person name="Markowitz V."/>
            <person name="Hugenholtz P."/>
            <person name="Klenk H.P."/>
            <person name="Kyrpides N.C."/>
        </authorList>
    </citation>
    <scope>NUCLEOTIDE SEQUENCE [LARGE SCALE GENOMIC DNA]</scope>
    <source>
        <strain evidence="3">DSM 17132 / JCM 16389 / KACC 11308 / NBRC 106382 / 4M15</strain>
    </source>
</reference>
<dbReference type="RefSeq" id="WP_013407828.1">
    <property type="nucleotide sequence ID" value="NC_014655.1"/>
</dbReference>
<evidence type="ECO:0000313" key="2">
    <source>
        <dbReference type="EMBL" id="ADQ16777.1"/>
    </source>
</evidence>
<keyword evidence="3" id="KW-1185">Reference proteome</keyword>
<dbReference type="AlphaFoldDB" id="E4RST8"/>
<proteinExistence type="predicted"/>
<keyword evidence="1" id="KW-1133">Transmembrane helix</keyword>
<keyword evidence="1" id="KW-0812">Transmembrane</keyword>
<protein>
    <submittedName>
        <fullName evidence="2">Uncharacterized protein</fullName>
    </submittedName>
</protein>
<dbReference type="Proteomes" id="UP000007435">
    <property type="component" value="Chromosome"/>
</dbReference>
<accession>E4RST8</accession>
<evidence type="ECO:0000256" key="1">
    <source>
        <dbReference type="SAM" id="Phobius"/>
    </source>
</evidence>
<sequence>MENAITLNIVFGSLISMLLAIVAYFIKQLHSDFKKMEKDLTEVKTMALLIKTEFKNSYDLLNHKVDYLEHRVNNLEQIILKNFNNEKQ</sequence>
<dbReference type="STRING" id="649349.Lbys_1051"/>
<name>E4RST8_LEAB4</name>
<evidence type="ECO:0000313" key="3">
    <source>
        <dbReference type="Proteomes" id="UP000007435"/>
    </source>
</evidence>
<keyword evidence="1" id="KW-0472">Membrane</keyword>
<gene>
    <name evidence="2" type="ordered locus">Lbys_1051</name>
</gene>
<dbReference type="EMBL" id="CP002305">
    <property type="protein sequence ID" value="ADQ16777.1"/>
    <property type="molecule type" value="Genomic_DNA"/>
</dbReference>
<feature type="transmembrane region" description="Helical" evidence="1">
    <location>
        <begin position="6"/>
        <end position="26"/>
    </location>
</feature>
<organism evidence="2 3">
    <name type="scientific">Leadbetterella byssophila (strain DSM 17132 / JCM 16389 / KACC 11308 / NBRC 106382 / 4M15)</name>
    <dbReference type="NCBI Taxonomy" id="649349"/>
    <lineage>
        <taxon>Bacteria</taxon>
        <taxon>Pseudomonadati</taxon>
        <taxon>Bacteroidota</taxon>
        <taxon>Cytophagia</taxon>
        <taxon>Cytophagales</taxon>
        <taxon>Leadbetterellaceae</taxon>
        <taxon>Leadbetterella</taxon>
    </lineage>
</organism>
<reference key="1">
    <citation type="submission" date="2010-11" db="EMBL/GenBank/DDBJ databases">
        <title>The complete genome of Leadbetterella byssophila DSM 17132.</title>
        <authorList>
            <consortium name="US DOE Joint Genome Institute (JGI-PGF)"/>
            <person name="Lucas S."/>
            <person name="Copeland A."/>
            <person name="Lapidus A."/>
            <person name="Glavina del Rio T."/>
            <person name="Dalin E."/>
            <person name="Tice H."/>
            <person name="Bruce D."/>
            <person name="Goodwin L."/>
            <person name="Pitluck S."/>
            <person name="Kyrpides N."/>
            <person name="Mavromatis K."/>
            <person name="Ivanova N."/>
            <person name="Teshima H."/>
            <person name="Brettin T."/>
            <person name="Detter J.C."/>
            <person name="Han C."/>
            <person name="Tapia R."/>
            <person name="Land M."/>
            <person name="Hauser L."/>
            <person name="Markowitz V."/>
            <person name="Cheng J.-F."/>
            <person name="Hugenholtz P."/>
            <person name="Woyke T."/>
            <person name="Wu D."/>
            <person name="Tindall B."/>
            <person name="Pomrenke H.G."/>
            <person name="Brambilla E."/>
            <person name="Klenk H.-P."/>
            <person name="Eisen J.A."/>
        </authorList>
    </citation>
    <scope>NUCLEOTIDE SEQUENCE [LARGE SCALE GENOMIC DNA]</scope>
    <source>
        <strain>DSM 17132</strain>
    </source>
</reference>
<dbReference type="HOGENOM" id="CLU_2478808_0_0_10"/>
<dbReference type="OrthoDB" id="981846at2"/>